<keyword evidence="4" id="KW-1003">Cell membrane</keyword>
<dbReference type="PANTHER" id="PTHR21522:SF32">
    <property type="entry name" value="OTOPETRIN-2"/>
    <property type="match status" value="1"/>
</dbReference>
<keyword evidence="10" id="KW-0407">Ion channel</keyword>
<organism evidence="14">
    <name type="scientific">Rodentolepis nana</name>
    <name type="common">Dwarf tapeworm</name>
    <name type="synonym">Hymenolepis nana</name>
    <dbReference type="NCBI Taxonomy" id="102285"/>
    <lineage>
        <taxon>Eukaryota</taxon>
        <taxon>Metazoa</taxon>
        <taxon>Spiralia</taxon>
        <taxon>Lophotrochozoa</taxon>
        <taxon>Platyhelminthes</taxon>
        <taxon>Cestoda</taxon>
        <taxon>Eucestoda</taxon>
        <taxon>Cyclophyllidea</taxon>
        <taxon>Hymenolepididae</taxon>
        <taxon>Rodentolepis</taxon>
    </lineage>
</organism>
<feature type="transmembrane region" description="Helical" evidence="11">
    <location>
        <begin position="557"/>
        <end position="577"/>
    </location>
</feature>
<feature type="transmembrane region" description="Helical" evidence="11">
    <location>
        <begin position="66"/>
        <end position="85"/>
    </location>
</feature>
<dbReference type="GO" id="GO:0015252">
    <property type="term" value="F:proton channel activity"/>
    <property type="evidence" value="ECO:0007669"/>
    <property type="project" value="InterPro"/>
</dbReference>
<reference evidence="12 13" key="2">
    <citation type="submission" date="2018-11" db="EMBL/GenBank/DDBJ databases">
        <authorList>
            <consortium name="Pathogen Informatics"/>
        </authorList>
    </citation>
    <scope>NUCLEOTIDE SEQUENCE [LARGE SCALE GENOMIC DNA]</scope>
</reference>
<evidence type="ECO:0000256" key="2">
    <source>
        <dbReference type="ARBA" id="ARBA00006513"/>
    </source>
</evidence>
<dbReference type="Proteomes" id="UP000278807">
    <property type="component" value="Unassembled WGS sequence"/>
</dbReference>
<feature type="transmembrane region" description="Helical" evidence="11">
    <location>
        <begin position="200"/>
        <end position="223"/>
    </location>
</feature>
<evidence type="ECO:0000313" key="12">
    <source>
        <dbReference type="EMBL" id="VDO08769.1"/>
    </source>
</evidence>
<feature type="transmembrane region" description="Helical" evidence="11">
    <location>
        <begin position="380"/>
        <end position="399"/>
    </location>
</feature>
<feature type="transmembrane region" description="Helical" evidence="11">
    <location>
        <begin position="411"/>
        <end position="434"/>
    </location>
</feature>
<evidence type="ECO:0000256" key="6">
    <source>
        <dbReference type="ARBA" id="ARBA00022781"/>
    </source>
</evidence>
<dbReference type="Pfam" id="PF03189">
    <property type="entry name" value="Otopetrin"/>
    <property type="match status" value="1"/>
</dbReference>
<evidence type="ECO:0000256" key="4">
    <source>
        <dbReference type="ARBA" id="ARBA00022475"/>
    </source>
</evidence>
<comment type="similarity">
    <text evidence="2">Belongs to the otopetrin family.</text>
</comment>
<evidence type="ECO:0000256" key="8">
    <source>
        <dbReference type="ARBA" id="ARBA00023065"/>
    </source>
</evidence>
<dbReference type="PANTHER" id="PTHR21522">
    <property type="entry name" value="PROTON CHANNEL OTOP"/>
    <property type="match status" value="1"/>
</dbReference>
<dbReference type="EMBL" id="UZAE01013217">
    <property type="protein sequence ID" value="VDO08769.1"/>
    <property type="molecule type" value="Genomic_DNA"/>
</dbReference>
<accession>A0A158QJ31</accession>
<evidence type="ECO:0000313" key="14">
    <source>
        <dbReference type="WBParaSite" id="HNAJ_0001078401-mRNA-1"/>
    </source>
</evidence>
<dbReference type="WBParaSite" id="HNAJ_0001078401-mRNA-1">
    <property type="protein sequence ID" value="HNAJ_0001078401-mRNA-1"/>
    <property type="gene ID" value="HNAJ_0001078401"/>
</dbReference>
<name>A0A158QJ31_RODNA</name>
<evidence type="ECO:0000256" key="7">
    <source>
        <dbReference type="ARBA" id="ARBA00022989"/>
    </source>
</evidence>
<feature type="transmembrane region" description="Helical" evidence="11">
    <location>
        <begin position="526"/>
        <end position="545"/>
    </location>
</feature>
<dbReference type="OrthoDB" id="6429739at2759"/>
<keyword evidence="8" id="KW-0406">Ion transport</keyword>
<evidence type="ECO:0000256" key="9">
    <source>
        <dbReference type="ARBA" id="ARBA00023136"/>
    </source>
</evidence>
<dbReference type="InterPro" id="IPR004878">
    <property type="entry name" value="Otopetrin"/>
</dbReference>
<gene>
    <name evidence="12" type="ORF">HNAJ_LOCUS10779</name>
</gene>
<evidence type="ECO:0000256" key="11">
    <source>
        <dbReference type="SAM" id="Phobius"/>
    </source>
</evidence>
<keyword evidence="3" id="KW-0813">Transport</keyword>
<feature type="transmembrane region" description="Helical" evidence="11">
    <location>
        <begin position="28"/>
        <end position="46"/>
    </location>
</feature>
<evidence type="ECO:0000256" key="1">
    <source>
        <dbReference type="ARBA" id="ARBA00004651"/>
    </source>
</evidence>
<evidence type="ECO:0000256" key="10">
    <source>
        <dbReference type="ARBA" id="ARBA00023303"/>
    </source>
</evidence>
<feature type="transmembrane region" description="Helical" evidence="11">
    <location>
        <begin position="454"/>
        <end position="474"/>
    </location>
</feature>
<comment type="subcellular location">
    <subcellularLocation>
        <location evidence="1">Cell membrane</location>
        <topology evidence="1">Multi-pass membrane protein</topology>
    </subcellularLocation>
</comment>
<keyword evidence="6" id="KW-0375">Hydrogen ion transport</keyword>
<keyword evidence="13" id="KW-1185">Reference proteome</keyword>
<protein>
    <submittedName>
        <fullName evidence="14">Otopetrin-3</fullName>
    </submittedName>
</protein>
<dbReference type="AlphaFoldDB" id="A0A158QJ31"/>
<keyword evidence="9 11" id="KW-0472">Membrane</keyword>
<evidence type="ECO:0000313" key="13">
    <source>
        <dbReference type="Proteomes" id="UP000278807"/>
    </source>
</evidence>
<feature type="transmembrane region" description="Helical" evidence="11">
    <location>
        <begin position="486"/>
        <end position="505"/>
    </location>
</feature>
<keyword evidence="5 11" id="KW-0812">Transmembrane</keyword>
<keyword evidence="7 11" id="KW-1133">Transmembrane helix</keyword>
<evidence type="ECO:0000256" key="3">
    <source>
        <dbReference type="ARBA" id="ARBA00022448"/>
    </source>
</evidence>
<reference evidence="14" key="1">
    <citation type="submission" date="2016-04" db="UniProtKB">
        <authorList>
            <consortium name="WormBaseParasite"/>
        </authorList>
    </citation>
    <scope>IDENTIFICATION</scope>
</reference>
<dbReference type="GO" id="GO:0005886">
    <property type="term" value="C:plasma membrane"/>
    <property type="evidence" value="ECO:0007669"/>
    <property type="project" value="UniProtKB-SubCell"/>
</dbReference>
<proteinExistence type="inferred from homology"/>
<feature type="transmembrane region" description="Helical" evidence="11">
    <location>
        <begin position="229"/>
        <end position="248"/>
    </location>
</feature>
<sequence>MSDVTHARPRQSITSEIDNKRRSVMSSLLFLFGVLEGVLSFALPIINAFGRPSYVEHQLYFEVFQIIQFTLSIFSLAYLQALLTFHSRQQNRLIEKMIHRLDEAFDEDTHHTHENELSEDANTQSNEEGNGLEEVGVVDSNKLLPDSSGPTETESIVQAFVVPSKRRKRPGSIGCMFGNNSKREKRVSMPFAQHPIGSNLYLRLGAVALILTICLFGYLLQIIFNVQKFFVSFIFCHLTVVNMGQWLSTVVQEIVSMREDPVFSSTKSATMNSTNITSPASVNVTAKTPQCLSQVSNFAHYLIPCGVEYSLIAMAIFYKMLQRIGNVHHAVKSPRRQTAVSSTDEAIQFLNRRKTLYPLLGDIKKLHWTKESHCQRAHKGLFFGLLLIMATIVALSLFYTYLQQHNHQEALILYELTDITLLIIGVLTTAMGLFQLRGLRKMCLLEGDTFDVNLLMIGLVGMLFYDMFLLVPAAEMVHHSTEIGLFVGKAVMEISQALFQVFLILETSRRRAADSNQVSKKPGRAVITFLLILNLAMWIVNVFELKHAENHPVHRAYYSPIVWKIITRLSLPLLIFFRFHSSICLADAWTNMYQIK</sequence>
<evidence type="ECO:0000256" key="5">
    <source>
        <dbReference type="ARBA" id="ARBA00022692"/>
    </source>
</evidence>